<reference evidence="2" key="1">
    <citation type="submission" date="2016-07" db="EMBL/GenBank/DDBJ databases">
        <title>De novo transcriptome assembly of four accessions of the metal hyperaccumulator plant Noccaea caerulescens.</title>
        <authorList>
            <person name="Blande D."/>
            <person name="Halimaa P."/>
            <person name="Tervahauta A.I."/>
            <person name="Aarts M.G."/>
            <person name="Karenlampi S.O."/>
        </authorList>
    </citation>
    <scope>NUCLEOTIDE SEQUENCE</scope>
</reference>
<name>A0A1J3IN44_NOCCA</name>
<proteinExistence type="predicted"/>
<dbReference type="AlphaFoldDB" id="A0A1J3IN44"/>
<feature type="region of interest" description="Disordered" evidence="1">
    <location>
        <begin position="1"/>
        <end position="115"/>
    </location>
</feature>
<gene>
    <name evidence="2" type="ORF">MP_TR1693_c0_g1_i1_g.4408</name>
</gene>
<dbReference type="EMBL" id="GEVM01025034">
    <property type="protein sequence ID" value="JAU80904.1"/>
    <property type="molecule type" value="Transcribed_RNA"/>
</dbReference>
<organism evidence="2">
    <name type="scientific">Noccaea caerulescens</name>
    <name type="common">Alpine penny-cress</name>
    <name type="synonym">Thlaspi caerulescens</name>
    <dbReference type="NCBI Taxonomy" id="107243"/>
    <lineage>
        <taxon>Eukaryota</taxon>
        <taxon>Viridiplantae</taxon>
        <taxon>Streptophyta</taxon>
        <taxon>Embryophyta</taxon>
        <taxon>Tracheophyta</taxon>
        <taxon>Spermatophyta</taxon>
        <taxon>Magnoliopsida</taxon>
        <taxon>eudicotyledons</taxon>
        <taxon>Gunneridae</taxon>
        <taxon>Pentapetalae</taxon>
        <taxon>rosids</taxon>
        <taxon>malvids</taxon>
        <taxon>Brassicales</taxon>
        <taxon>Brassicaceae</taxon>
        <taxon>Coluteocarpeae</taxon>
        <taxon>Noccaea</taxon>
    </lineage>
</organism>
<evidence type="ECO:0000313" key="2">
    <source>
        <dbReference type="EMBL" id="JAU80904.1"/>
    </source>
</evidence>
<dbReference type="PANTHER" id="PTHR37187:SF6">
    <property type="entry name" value="BNAC08G11140D PROTEIN"/>
    <property type="match status" value="1"/>
</dbReference>
<accession>A0A1J3IN44</accession>
<feature type="compositionally biased region" description="Low complexity" evidence="1">
    <location>
        <begin position="67"/>
        <end position="81"/>
    </location>
</feature>
<dbReference type="PANTHER" id="PTHR37187">
    <property type="entry name" value="EXPRESSED PROTEIN"/>
    <property type="match status" value="1"/>
</dbReference>
<protein>
    <submittedName>
        <fullName evidence="2">Uncharacterized protein</fullName>
    </submittedName>
</protein>
<feature type="compositionally biased region" description="Polar residues" evidence="1">
    <location>
        <begin position="17"/>
        <end position="27"/>
    </location>
</feature>
<feature type="compositionally biased region" description="Basic residues" evidence="1">
    <location>
        <begin position="1"/>
        <end position="12"/>
    </location>
</feature>
<evidence type="ECO:0000256" key="1">
    <source>
        <dbReference type="SAM" id="MobiDB-lite"/>
    </source>
</evidence>
<feature type="compositionally biased region" description="Polar residues" evidence="1">
    <location>
        <begin position="153"/>
        <end position="192"/>
    </location>
</feature>
<sequence>MPSGAKKRKAAKKKQEQASSTQINLKSNNHESRSQDDDAARIKKEHEVDTDERIEITDSSHDHDKSSGSSSSSNSSSSSSSSDDESREVKKKDDSVSQVISVPDQPIPVAGDAPFMGSSANVIIEDTGLIDSTAANDPSSEKMIEILSVGGTMVSNETPLPKPNETSAQVSSGTDSDVKEASSSLLESNDVPQGSRESEVVISHEEEEAAPVRPTHGVAQRTSWLSCCGLFD</sequence>
<feature type="compositionally biased region" description="Basic and acidic residues" evidence="1">
    <location>
        <begin position="28"/>
        <end position="66"/>
    </location>
</feature>
<feature type="region of interest" description="Disordered" evidence="1">
    <location>
        <begin position="153"/>
        <end position="218"/>
    </location>
</feature>